<organism evidence="2 3">
    <name type="scientific">Massiliimalia timonensis</name>
    <dbReference type="NCBI Taxonomy" id="1987501"/>
    <lineage>
        <taxon>Bacteria</taxon>
        <taxon>Bacillati</taxon>
        <taxon>Bacillota</taxon>
        <taxon>Clostridia</taxon>
        <taxon>Eubacteriales</taxon>
        <taxon>Oscillospiraceae</taxon>
        <taxon>Massiliimalia</taxon>
    </lineage>
</organism>
<dbReference type="OrthoDB" id="9804099at2"/>
<sequence length="84" mass="10015">MNSRAMLLKRLQVCDFVLTEVGLFLDTHPNDKEALAYYHKYLALKQETQTEFTRRFGTVSRYEPKNSDTWDWVDNPWPWDNSEG</sequence>
<feature type="domain" description="Protein CotJB" evidence="1">
    <location>
        <begin position="6"/>
        <end position="80"/>
    </location>
</feature>
<reference evidence="2" key="1">
    <citation type="submission" date="2020-08" db="EMBL/GenBank/DDBJ databases">
        <title>Genome public.</title>
        <authorList>
            <person name="Liu C."/>
            <person name="Sun Q."/>
        </authorList>
    </citation>
    <scope>NUCLEOTIDE SEQUENCE</scope>
    <source>
        <strain evidence="2">NSJ-15</strain>
    </source>
</reference>
<comment type="caution">
    <text evidence="2">The sequence shown here is derived from an EMBL/GenBank/DDBJ whole genome shotgun (WGS) entry which is preliminary data.</text>
</comment>
<gene>
    <name evidence="2" type="ORF">H8702_08040</name>
</gene>
<keyword evidence="3" id="KW-1185">Reference proteome</keyword>
<dbReference type="PIRSF" id="PIRSF010606">
    <property type="entry name" value="Spore_coat_CotJB"/>
    <property type="match status" value="1"/>
</dbReference>
<dbReference type="Pfam" id="PF12652">
    <property type="entry name" value="CotJB"/>
    <property type="match status" value="1"/>
</dbReference>
<evidence type="ECO:0000313" key="2">
    <source>
        <dbReference type="EMBL" id="MBC8611066.1"/>
    </source>
</evidence>
<dbReference type="AlphaFoldDB" id="A0A8J6TRM9"/>
<dbReference type="InterPro" id="IPR024207">
    <property type="entry name" value="CotJB_dom"/>
</dbReference>
<evidence type="ECO:0000259" key="1">
    <source>
        <dbReference type="Pfam" id="PF12652"/>
    </source>
</evidence>
<dbReference type="RefSeq" id="WP_158662607.1">
    <property type="nucleotide sequence ID" value="NZ_FYDD01000003.1"/>
</dbReference>
<keyword evidence="2" id="KW-0946">Virion</keyword>
<proteinExistence type="predicted"/>
<evidence type="ECO:0000313" key="3">
    <source>
        <dbReference type="Proteomes" id="UP000632659"/>
    </source>
</evidence>
<dbReference type="EMBL" id="JACRTL010000004">
    <property type="protein sequence ID" value="MBC8611066.1"/>
    <property type="molecule type" value="Genomic_DNA"/>
</dbReference>
<dbReference type="Proteomes" id="UP000632659">
    <property type="component" value="Unassembled WGS sequence"/>
</dbReference>
<keyword evidence="2" id="KW-0167">Capsid protein</keyword>
<dbReference type="InterPro" id="IPR016571">
    <property type="entry name" value="Spore_coat_assembly_CotJB"/>
</dbReference>
<accession>A0A8J6TRM9</accession>
<protein>
    <submittedName>
        <fullName evidence="2">Spore coat protein CotJB</fullName>
    </submittedName>
</protein>
<name>A0A8J6TRM9_9FIRM</name>